<gene>
    <name evidence="4" type="ORF">P280DRAFT_395695</name>
</gene>
<dbReference type="EMBL" id="MU006781">
    <property type="protein sequence ID" value="KAF2642395.1"/>
    <property type="molecule type" value="Genomic_DNA"/>
</dbReference>
<dbReference type="SUPFAM" id="SSF49482">
    <property type="entry name" value="Aromatic compound dioxygenase"/>
    <property type="match status" value="1"/>
</dbReference>
<dbReference type="GO" id="GO:0016702">
    <property type="term" value="F:oxidoreductase activity, acting on single donors with incorporation of molecular oxygen, incorporation of two atoms of oxygen"/>
    <property type="evidence" value="ECO:0007669"/>
    <property type="project" value="InterPro"/>
</dbReference>
<feature type="compositionally biased region" description="Low complexity" evidence="1">
    <location>
        <begin position="407"/>
        <end position="450"/>
    </location>
</feature>
<dbReference type="OrthoDB" id="121380at2759"/>
<evidence type="ECO:0000256" key="1">
    <source>
        <dbReference type="SAM" id="MobiDB-lite"/>
    </source>
</evidence>
<dbReference type="Proteomes" id="UP000799753">
    <property type="component" value="Unassembled WGS sequence"/>
</dbReference>
<evidence type="ECO:0000259" key="3">
    <source>
        <dbReference type="Pfam" id="PF00775"/>
    </source>
</evidence>
<keyword evidence="4" id="KW-0560">Oxidoreductase</keyword>
<feature type="chain" id="PRO_5025642980" evidence="2">
    <location>
        <begin position="22"/>
        <end position="463"/>
    </location>
</feature>
<dbReference type="InterPro" id="IPR000627">
    <property type="entry name" value="Intradiol_dOase_C"/>
</dbReference>
<proteinExistence type="predicted"/>
<keyword evidence="4" id="KW-0223">Dioxygenase</keyword>
<dbReference type="CDD" id="cd03457">
    <property type="entry name" value="intradiol_dioxygenase_like"/>
    <property type="match status" value="1"/>
</dbReference>
<dbReference type="AlphaFoldDB" id="A0A6A6S463"/>
<dbReference type="Gene3D" id="2.60.130.10">
    <property type="entry name" value="Aromatic compound dioxygenase"/>
    <property type="match status" value="1"/>
</dbReference>
<feature type="signal peptide" evidence="2">
    <location>
        <begin position="1"/>
        <end position="21"/>
    </location>
</feature>
<sequence length="463" mass="48970">FIMVNFASILAASSVVGMAVAHPGEHHDHAQVKRAIDVRQGRAMAAKRSLENCQSSLKHRDLMARSMARRAQAMTDLRQKRGIQTSSKKLRRDLASLQEFETVNHNMTSQVDFTADTPASEIFAANTSYILSPENTDGPYYVLGELVRQDVTEGQAGIKVYLEAQYIDVETCEPVKDLYVDVWNCNATGVYSGVESGQAGLDTTFLRGIQATNEDGVVAFDTIFPGHYQGRATHTHLLTKSNVTLRDNNTITGGAVTHIGQVFFPETLIDAVEATAPYNTNTVERTTNDDDMWSIVQAENSFDPFPEFVYLGDSIEDGLLAWIQIGINSTADHSDDDYYAVAATYYATGGVANANSMGMGGSGGGNMTNGTMPSGAAPSGAIPTDAAAAAASTSAVVLSTSSASSVSSAAAAPSGAAPSAAPQGKAQGQKQTQNQAQNQAQNQGQQKPSGFATSALPSPHRAN</sequence>
<protein>
    <submittedName>
        <fullName evidence="4">Aromatic compound dioxygenase</fullName>
    </submittedName>
</protein>
<organism evidence="4 5">
    <name type="scientific">Massarina eburnea CBS 473.64</name>
    <dbReference type="NCBI Taxonomy" id="1395130"/>
    <lineage>
        <taxon>Eukaryota</taxon>
        <taxon>Fungi</taxon>
        <taxon>Dikarya</taxon>
        <taxon>Ascomycota</taxon>
        <taxon>Pezizomycotina</taxon>
        <taxon>Dothideomycetes</taxon>
        <taxon>Pleosporomycetidae</taxon>
        <taxon>Pleosporales</taxon>
        <taxon>Massarineae</taxon>
        <taxon>Massarinaceae</taxon>
        <taxon>Massarina</taxon>
    </lineage>
</organism>
<keyword evidence="2" id="KW-0732">Signal</keyword>
<dbReference type="InterPro" id="IPR015889">
    <property type="entry name" value="Intradiol_dOase_core"/>
</dbReference>
<feature type="region of interest" description="Disordered" evidence="1">
    <location>
        <begin position="407"/>
        <end position="463"/>
    </location>
</feature>
<accession>A0A6A6S463</accession>
<keyword evidence="5" id="KW-1185">Reference proteome</keyword>
<dbReference type="PANTHER" id="PTHR34315">
    <property type="match status" value="1"/>
</dbReference>
<evidence type="ECO:0000313" key="4">
    <source>
        <dbReference type="EMBL" id="KAF2642395.1"/>
    </source>
</evidence>
<reference evidence="4" key="1">
    <citation type="journal article" date="2020" name="Stud. Mycol.">
        <title>101 Dothideomycetes genomes: a test case for predicting lifestyles and emergence of pathogens.</title>
        <authorList>
            <person name="Haridas S."/>
            <person name="Albert R."/>
            <person name="Binder M."/>
            <person name="Bloem J."/>
            <person name="Labutti K."/>
            <person name="Salamov A."/>
            <person name="Andreopoulos B."/>
            <person name="Baker S."/>
            <person name="Barry K."/>
            <person name="Bills G."/>
            <person name="Bluhm B."/>
            <person name="Cannon C."/>
            <person name="Castanera R."/>
            <person name="Culley D."/>
            <person name="Daum C."/>
            <person name="Ezra D."/>
            <person name="Gonzalez J."/>
            <person name="Henrissat B."/>
            <person name="Kuo A."/>
            <person name="Liang C."/>
            <person name="Lipzen A."/>
            <person name="Lutzoni F."/>
            <person name="Magnuson J."/>
            <person name="Mondo S."/>
            <person name="Nolan M."/>
            <person name="Ohm R."/>
            <person name="Pangilinan J."/>
            <person name="Park H.-J."/>
            <person name="Ramirez L."/>
            <person name="Alfaro M."/>
            <person name="Sun H."/>
            <person name="Tritt A."/>
            <person name="Yoshinaga Y."/>
            <person name="Zwiers L.-H."/>
            <person name="Turgeon B."/>
            <person name="Goodwin S."/>
            <person name="Spatafora J."/>
            <person name="Crous P."/>
            <person name="Grigoriev I."/>
        </authorList>
    </citation>
    <scope>NUCLEOTIDE SEQUENCE</scope>
    <source>
        <strain evidence="4">CBS 473.64</strain>
    </source>
</reference>
<dbReference type="Pfam" id="PF00775">
    <property type="entry name" value="Dioxygenase_C"/>
    <property type="match status" value="1"/>
</dbReference>
<feature type="domain" description="Intradiol ring-cleavage dioxygenases" evidence="3">
    <location>
        <begin position="146"/>
        <end position="232"/>
    </location>
</feature>
<evidence type="ECO:0000256" key="2">
    <source>
        <dbReference type="SAM" id="SignalP"/>
    </source>
</evidence>
<dbReference type="GO" id="GO:0008199">
    <property type="term" value="F:ferric iron binding"/>
    <property type="evidence" value="ECO:0007669"/>
    <property type="project" value="InterPro"/>
</dbReference>
<name>A0A6A6S463_9PLEO</name>
<feature type="non-terminal residue" evidence="4">
    <location>
        <position position="1"/>
    </location>
</feature>
<evidence type="ECO:0000313" key="5">
    <source>
        <dbReference type="Proteomes" id="UP000799753"/>
    </source>
</evidence>
<dbReference type="PANTHER" id="PTHR34315:SF2">
    <property type="entry name" value="ANCHORED DIOXYGENASE, PUTATIVE (AFU_ORTHOLOGUE AFUA_3G01800)-RELATED"/>
    <property type="match status" value="1"/>
</dbReference>